<dbReference type="Pfam" id="PF21143">
    <property type="entry name" value="Aquarius_N_2nd"/>
    <property type="match status" value="1"/>
</dbReference>
<dbReference type="Gene3D" id="3.40.50.300">
    <property type="entry name" value="P-loop containing nucleotide triphosphate hydrolases"/>
    <property type="match status" value="3"/>
</dbReference>
<dbReference type="Pfam" id="PF13086">
    <property type="entry name" value="AAA_11"/>
    <property type="match status" value="2"/>
</dbReference>
<dbReference type="InterPro" id="IPR047187">
    <property type="entry name" value="SF1_C_Upf1"/>
</dbReference>
<feature type="domain" description="DNA2/NAM7 helicase helicase" evidence="3">
    <location>
        <begin position="1358"/>
        <end position="1526"/>
    </location>
</feature>
<dbReference type="PANTHER" id="PTHR10887">
    <property type="entry name" value="DNA2/NAM7 HELICASE FAMILY"/>
    <property type="match status" value="1"/>
</dbReference>
<evidence type="ECO:0000256" key="1">
    <source>
        <dbReference type="SAM" id="Coils"/>
    </source>
</evidence>
<dbReference type="GO" id="GO:0003729">
    <property type="term" value="F:mRNA binding"/>
    <property type="evidence" value="ECO:0007669"/>
    <property type="project" value="TreeGrafter"/>
</dbReference>
<evidence type="ECO:0000313" key="7">
    <source>
        <dbReference type="Ensembl" id="ENSPTEP00000007966.1"/>
    </source>
</evidence>
<dbReference type="Pfam" id="PF13087">
    <property type="entry name" value="AAA_12"/>
    <property type="match status" value="1"/>
</dbReference>
<dbReference type="InterPro" id="IPR041679">
    <property type="entry name" value="DNA2/NAM7-like_C"/>
</dbReference>
<dbReference type="CDD" id="cd18808">
    <property type="entry name" value="SF1_C_Upf1"/>
    <property type="match status" value="1"/>
</dbReference>
<dbReference type="InterPro" id="IPR048966">
    <property type="entry name" value="Aquarius_b-barrel"/>
</dbReference>
<keyword evidence="8" id="KW-1185">Reference proteome</keyword>
<dbReference type="GO" id="GO:0004386">
    <property type="term" value="F:helicase activity"/>
    <property type="evidence" value="ECO:0007669"/>
    <property type="project" value="InterPro"/>
</dbReference>
<organism evidence="7 8">
    <name type="scientific">Piliocolobus tephrosceles</name>
    <name type="common">Ugandan red Colobus</name>
    <dbReference type="NCBI Taxonomy" id="591936"/>
    <lineage>
        <taxon>Eukaryota</taxon>
        <taxon>Metazoa</taxon>
        <taxon>Chordata</taxon>
        <taxon>Craniata</taxon>
        <taxon>Vertebrata</taxon>
        <taxon>Euteleostomi</taxon>
        <taxon>Mammalia</taxon>
        <taxon>Eutheria</taxon>
        <taxon>Euarchontoglires</taxon>
        <taxon>Primates</taxon>
        <taxon>Haplorrhini</taxon>
        <taxon>Catarrhini</taxon>
        <taxon>Cercopithecidae</taxon>
        <taxon>Colobinae</taxon>
        <taxon>Piliocolobus</taxon>
    </lineage>
</organism>
<name>A0A8C9LJT8_9PRIM</name>
<dbReference type="InterPro" id="IPR027417">
    <property type="entry name" value="P-loop_NTPase"/>
</dbReference>
<dbReference type="Proteomes" id="UP000694416">
    <property type="component" value="Unplaced"/>
</dbReference>
<evidence type="ECO:0000259" key="3">
    <source>
        <dbReference type="Pfam" id="PF13086"/>
    </source>
</evidence>
<feature type="domain" description="RNA helicase aquarius beta-barrel" evidence="6">
    <location>
        <begin position="409"/>
        <end position="557"/>
    </location>
</feature>
<reference evidence="7" key="1">
    <citation type="submission" date="2025-08" db="UniProtKB">
        <authorList>
            <consortium name="Ensembl"/>
        </authorList>
    </citation>
    <scope>IDENTIFICATION</scope>
</reference>
<feature type="domain" description="DNA2/NAM7 helicase-like C-terminal" evidence="4">
    <location>
        <begin position="1535"/>
        <end position="1727"/>
    </location>
</feature>
<evidence type="ECO:0000313" key="8">
    <source>
        <dbReference type="Proteomes" id="UP000694416"/>
    </source>
</evidence>
<evidence type="ECO:0000259" key="6">
    <source>
        <dbReference type="Pfam" id="PF21143"/>
    </source>
</evidence>
<accession>A0A8C9LJT8</accession>
<dbReference type="Ensembl" id="ENSPTET00000012137.1">
    <property type="protein sequence ID" value="ENSPTEP00000007966.1"/>
    <property type="gene ID" value="ENSPTEG00000009043.1"/>
</dbReference>
<feature type="compositionally biased region" description="Polar residues" evidence="2">
    <location>
        <begin position="672"/>
        <end position="684"/>
    </location>
</feature>
<dbReference type="PANTHER" id="PTHR10887:SF5">
    <property type="entry name" value="RNA HELICASE AQUARIUS"/>
    <property type="match status" value="1"/>
</dbReference>
<feature type="coiled-coil region" evidence="1">
    <location>
        <begin position="1050"/>
        <end position="1077"/>
    </location>
</feature>
<dbReference type="FunFam" id="3.40.50.300:FF:001749">
    <property type="entry name" value="P-loop containing nucleoside triphosphate hydrolase"/>
    <property type="match status" value="1"/>
</dbReference>
<dbReference type="GO" id="GO:0071013">
    <property type="term" value="C:catalytic step 2 spliceosome"/>
    <property type="evidence" value="ECO:0007669"/>
    <property type="project" value="TreeGrafter"/>
</dbReference>
<feature type="domain" description="RNA helicase aquarius N-terminal" evidence="5">
    <location>
        <begin position="4"/>
        <end position="119"/>
    </location>
</feature>
<dbReference type="SUPFAM" id="SSF52540">
    <property type="entry name" value="P-loop containing nucleoside triphosphate hydrolases"/>
    <property type="match status" value="1"/>
</dbReference>
<evidence type="ECO:0000259" key="5">
    <source>
        <dbReference type="Pfam" id="PF16399"/>
    </source>
</evidence>
<protein>
    <recommendedName>
        <fullName evidence="9">P-loop containing nucleoside triphosphate hydrolase</fullName>
    </recommendedName>
</protein>
<dbReference type="InterPro" id="IPR032174">
    <property type="entry name" value="Aquarius_N"/>
</dbReference>
<evidence type="ECO:0008006" key="9">
    <source>
        <dbReference type="Google" id="ProtNLM"/>
    </source>
</evidence>
<keyword evidence="1" id="KW-0175">Coiled coil</keyword>
<dbReference type="Pfam" id="PF16399">
    <property type="entry name" value="Aquarius_N_1st"/>
    <property type="match status" value="1"/>
</dbReference>
<feature type="domain" description="DNA2/NAM7 helicase helicase" evidence="3">
    <location>
        <begin position="973"/>
        <end position="1087"/>
    </location>
</feature>
<evidence type="ECO:0000256" key="2">
    <source>
        <dbReference type="SAM" id="MobiDB-lite"/>
    </source>
</evidence>
<feature type="region of interest" description="Disordered" evidence="2">
    <location>
        <begin position="609"/>
        <end position="685"/>
    </location>
</feature>
<evidence type="ECO:0000259" key="4">
    <source>
        <dbReference type="Pfam" id="PF13087"/>
    </source>
</evidence>
<proteinExistence type="predicted"/>
<sequence length="1743" mass="205870">MKYFNVLIYCKISCLNRNRKFKKLIKILKYYMEMYINNFSGNALTYLEIDNEHYKNFEKFQSFCYKYFKDDRVLKNFYLKSVFTMDKKKELLEHFVKLDKKQLILLCKKLKYITILHKRKKMVDNCDERDEIVIYENGKLGVTRESNKLGTSDESDGRITSDDDINNEVKNFNMKKARKNGFINSNNAIFDISNLFIKKKKLFYITLLIENLSYKSNIFEDVDKQCDYPNEIDLFENVLIDTKDDLKNREKKKKNTFFDTKPLFKLNLQYLCINDYIYRIYNLFKLQSYYDIRKNIIEYVYETNPKNKKINENTICNYVFEIDERNQSDKSVEKKRLNNLKSLTLPGQDTDNDFIQQNKKQKFEVIKETANVVEKNKLVNSKNRYLINDNIIYNEYQLNSIIHDVNEIDNTYFANERRMSNKIDSFKVISVDDNTKKIIAEIIIDLKYKYHERAHMEWNMIKTSDILFVVCVKNYTNYYKNKINVISDNDLKNLLGINYVRGCEVVKYENVADHNADITNENRNIKKITVYLDYAQYKKDLINNPEIYSSFNLLIRRKQKENNFYDILNNIKILIMNPDSAIIPYWVHDIFLGYCNNSLKYYQELPHKKENDKRYSDQSSDESSENDVTESDTAEDDSISEDSVTDDSDIDDSLLSINKPIETKMSEDENGVNDSTNKRSGTTYKQEKTNKMSIFDNNKDISFVQNNIDDINYLNTFVNIKHVLNTTNVVYVCIDSSYILNDSKDSDITNVKKLLNEFVEPLFLSYIPIKYKNEKKALQKNIVLTNILQSLKQHICIINKQKMNDDDFVVNFMSNIIKVGYLYENFVIFEFEFQSKKYFLILNNYLNKLLTLEERTEFITYVRDSCQDVDHNGGHNGVHNDDNDDGNANGEVLIINNISNIKNIFKTIVNRLINYLSLKDDIYRIVNKIYEYEDYPLEGLLIHSKKINSTNVDFGNINNGYRNNSIKNTIHFTARQIECIKSGIYKGITLIEGVPGSGKTSILNKIINILFNNHKKQKILICTHSNSCLNYIFNFLVKENLIHQKYLCRVGMGELDIENLRNEYEEIEKRLTKNSNQNNTNSNKNIIDVNDINAFNKPVNELYDEDDNFNFSKYGRINYMIDLRNKLLNEVNLLEQTIHNKKIYNCLSAIQYYEIVVKNRITKFFKYANTYLCQEYDKNENIDEFIQSYVASCNDEYDLYNLFLCPKIYVKDVEKLEHILCTKINRSQYDCKVTNEICMLDEDRECFYLIHPRDQIKSLNLSIYNVIFPFKKYVNIKVEKVNLDHYVQYKNSFINEVLTSTSDGGVIDSMNSTTGIFTNGKAYKNMNNISSSNNYVNNGENEKKDNVITNNVHNVDKDVALVNKKECDYSHKTGNNIHHSNSSNNNNNNDAYKIFKGETHDIVFENKKDDLYVSKYYLLKLVKIFEHLNDCRAFEVLKNQKERGVYIIAKLARVIAMTCTHASINRSKIAKLQFYFDNIIIDECTQITENDTFLPLLLQENRYDKSKLKRIIFVGDSNQLPPIIKNKYIKNYANYEQSLYKRFLRLGLPSIYLNEQGRMRSEICNVYKYFYTKYNTQIQNLSCIDKDKFLKKFNPGFTYTYQFIHVESEEYTPVPYFYQNLLEAEMAVAIFMYMRLLGYSNDIITILTTYNGQKELILDILKKNCLYNKLIGMPKKVTTVDKYQGKQNDYVIVSLVRSRSIGYMKNIKRLIVAFSRARYGLYVLGNYNLYKKNYEFKKPLYFF</sequence>
<dbReference type="InterPro" id="IPR045055">
    <property type="entry name" value="DNA2/NAM7-like"/>
</dbReference>
<feature type="compositionally biased region" description="Acidic residues" evidence="2">
    <location>
        <begin position="619"/>
        <end position="652"/>
    </location>
</feature>
<reference evidence="7" key="2">
    <citation type="submission" date="2025-09" db="UniProtKB">
        <authorList>
            <consortium name="Ensembl"/>
        </authorList>
    </citation>
    <scope>IDENTIFICATION</scope>
</reference>
<dbReference type="InterPro" id="IPR041677">
    <property type="entry name" value="DNA2/NAM7_AAA_11"/>
</dbReference>